<dbReference type="Proteomes" id="UP001148838">
    <property type="component" value="Unassembled WGS sequence"/>
</dbReference>
<comment type="caution">
    <text evidence="2">The sequence shown here is derived from an EMBL/GenBank/DDBJ whole genome shotgun (WGS) entry which is preliminary data.</text>
</comment>
<name>A0ABQ8T515_PERAM</name>
<dbReference type="Gene3D" id="3.30.420.10">
    <property type="entry name" value="Ribonuclease H-like superfamily/Ribonuclease H"/>
    <property type="match status" value="1"/>
</dbReference>
<dbReference type="InterPro" id="IPR038717">
    <property type="entry name" value="Tc1-like_DDE_dom"/>
</dbReference>
<protein>
    <recommendedName>
        <fullName evidence="1">Tc1-like transposase DDE domain-containing protein</fullName>
    </recommendedName>
</protein>
<gene>
    <name evidence="2" type="ORF">ANN_10811</name>
</gene>
<feature type="domain" description="Tc1-like transposase DDE" evidence="1">
    <location>
        <begin position="5"/>
        <end position="115"/>
    </location>
</feature>
<dbReference type="EMBL" id="JAJSOF020000015">
    <property type="protein sequence ID" value="KAJ4440962.1"/>
    <property type="molecule type" value="Genomic_DNA"/>
</dbReference>
<keyword evidence="3" id="KW-1185">Reference proteome</keyword>
<dbReference type="PANTHER" id="PTHR33939">
    <property type="entry name" value="PROTEIN CBG22215"/>
    <property type="match status" value="1"/>
</dbReference>
<proteinExistence type="predicted"/>
<dbReference type="Pfam" id="PF13358">
    <property type="entry name" value="DDE_3"/>
    <property type="match status" value="1"/>
</dbReference>
<reference evidence="2 3" key="1">
    <citation type="journal article" date="2022" name="Allergy">
        <title>Genome assembly and annotation of Periplaneta americana reveal a comprehensive cockroach allergen profile.</title>
        <authorList>
            <person name="Wang L."/>
            <person name="Xiong Q."/>
            <person name="Saelim N."/>
            <person name="Wang L."/>
            <person name="Nong W."/>
            <person name="Wan A.T."/>
            <person name="Shi M."/>
            <person name="Liu X."/>
            <person name="Cao Q."/>
            <person name="Hui J.H.L."/>
            <person name="Sookrung N."/>
            <person name="Leung T.F."/>
            <person name="Tungtrongchitr A."/>
            <person name="Tsui S.K.W."/>
        </authorList>
    </citation>
    <scope>NUCLEOTIDE SEQUENCE [LARGE SCALE GENOMIC DNA]</scope>
    <source>
        <strain evidence="2">PWHHKU_190912</strain>
    </source>
</reference>
<accession>A0ABQ8T515</accession>
<organism evidence="2 3">
    <name type="scientific">Periplaneta americana</name>
    <name type="common">American cockroach</name>
    <name type="synonym">Blatta americana</name>
    <dbReference type="NCBI Taxonomy" id="6978"/>
    <lineage>
        <taxon>Eukaryota</taxon>
        <taxon>Metazoa</taxon>
        <taxon>Ecdysozoa</taxon>
        <taxon>Arthropoda</taxon>
        <taxon>Hexapoda</taxon>
        <taxon>Insecta</taxon>
        <taxon>Pterygota</taxon>
        <taxon>Neoptera</taxon>
        <taxon>Polyneoptera</taxon>
        <taxon>Dictyoptera</taxon>
        <taxon>Blattodea</taxon>
        <taxon>Blattoidea</taxon>
        <taxon>Blattidae</taxon>
        <taxon>Blattinae</taxon>
        <taxon>Periplaneta</taxon>
    </lineage>
</organism>
<evidence type="ECO:0000313" key="2">
    <source>
        <dbReference type="EMBL" id="KAJ4440962.1"/>
    </source>
</evidence>
<evidence type="ECO:0000259" key="1">
    <source>
        <dbReference type="Pfam" id="PF13358"/>
    </source>
</evidence>
<evidence type="ECO:0000313" key="3">
    <source>
        <dbReference type="Proteomes" id="UP001148838"/>
    </source>
</evidence>
<sequence length="144" mass="16551">MSNLPQNRKCIIVLDNASYHSRLKFKTPSMSMNVQHMLSYMRANNITIPNPVPIKALLLKLIKDACIQKRYIIDDIALSYGHEVLRLPPYHCCFSPIELVWAKLKSQVRKRNTTPSLSASVCQHLRDCASDIDAELWKKMCSTY</sequence>
<dbReference type="PANTHER" id="PTHR33939:SF1">
    <property type="entry name" value="DUF4371 DOMAIN-CONTAINING PROTEIN"/>
    <property type="match status" value="1"/>
</dbReference>
<dbReference type="InterPro" id="IPR036397">
    <property type="entry name" value="RNaseH_sf"/>
</dbReference>